<evidence type="ECO:0000256" key="9">
    <source>
        <dbReference type="ARBA" id="ARBA00023136"/>
    </source>
</evidence>
<evidence type="ECO:0000256" key="4">
    <source>
        <dbReference type="ARBA" id="ARBA00022475"/>
    </source>
</evidence>
<comment type="pathway">
    <text evidence="2 14">Porphyrin-containing compound metabolism; heme O biosynthesis; heme O from protoheme: step 1/1.</text>
</comment>
<evidence type="ECO:0000313" key="15">
    <source>
        <dbReference type="EMBL" id="RZO26416.1"/>
    </source>
</evidence>
<dbReference type="PANTHER" id="PTHR43448">
    <property type="entry name" value="PROTOHEME IX FARNESYLTRANSFERASE, MITOCHONDRIAL"/>
    <property type="match status" value="1"/>
</dbReference>
<comment type="function">
    <text evidence="14">Converts heme B (protoheme IX) to heme O by substitution of the vinyl group on carbon 2 of heme B porphyrin ring with a hydroxyethyl farnesyl side group.</text>
</comment>
<dbReference type="GO" id="GO:0005886">
    <property type="term" value="C:plasma membrane"/>
    <property type="evidence" value="ECO:0007669"/>
    <property type="project" value="UniProtKB-SubCell"/>
</dbReference>
<evidence type="ECO:0000256" key="5">
    <source>
        <dbReference type="ARBA" id="ARBA00022679"/>
    </source>
</evidence>
<feature type="transmembrane region" description="Helical" evidence="14">
    <location>
        <begin position="232"/>
        <end position="249"/>
    </location>
</feature>
<comment type="subcellular location">
    <subcellularLocation>
        <location evidence="1 14">Cell membrane</location>
        <topology evidence="1 14">Multi-pass membrane protein</topology>
    </subcellularLocation>
</comment>
<organism evidence="15 16">
    <name type="scientific">SAR86 cluster bacterium</name>
    <dbReference type="NCBI Taxonomy" id="2030880"/>
    <lineage>
        <taxon>Bacteria</taxon>
        <taxon>Pseudomonadati</taxon>
        <taxon>Pseudomonadota</taxon>
        <taxon>Gammaproteobacteria</taxon>
        <taxon>SAR86 cluster</taxon>
    </lineage>
</organism>
<sequence>MNISSYINLCKPKIVILLSITALVGMLLSVDFYSNIFTSLASLLGFALLAGSSAALNQIFDRESDKNMERTKKRPLASGELSLVNALVFTSALLFLGSFLLLYYSNLMTLLITTFGFVFYSLIYTIYLKWTTPQNIVIGGLSGALPPLIGWTAVNNEISLLPLMLVLVIFLWTPPHFWPLAIDRLDEYKKEGVPMMPIAKGVSRTKKEMIVYAVLLFGTSLAPFFYGLTGYFYLISTSALNLYFIYLCISYLSDRKNKLSMKIFNFSVKYMFLFFMATYIDFLIRIYE</sequence>
<dbReference type="NCBIfam" id="NF003349">
    <property type="entry name" value="PRK04375.1-2"/>
    <property type="match status" value="1"/>
</dbReference>
<proteinExistence type="inferred from homology"/>
<keyword evidence="6 14" id="KW-0812">Transmembrane</keyword>
<dbReference type="UniPathway" id="UPA00834">
    <property type="reaction ID" value="UER00712"/>
</dbReference>
<feature type="transmembrane region" description="Helical" evidence="14">
    <location>
        <begin position="12"/>
        <end position="30"/>
    </location>
</feature>
<dbReference type="GO" id="GO:0048034">
    <property type="term" value="P:heme O biosynthetic process"/>
    <property type="evidence" value="ECO:0007669"/>
    <property type="project" value="UniProtKB-UniRule"/>
</dbReference>
<evidence type="ECO:0000256" key="13">
    <source>
        <dbReference type="ARBA" id="ARBA00047690"/>
    </source>
</evidence>
<accession>A0A520MZ12</accession>
<evidence type="ECO:0000256" key="7">
    <source>
        <dbReference type="ARBA" id="ARBA00022989"/>
    </source>
</evidence>
<keyword evidence="4 14" id="KW-1003">Cell membrane</keyword>
<dbReference type="NCBIfam" id="TIGR01473">
    <property type="entry name" value="cyoE_ctaB"/>
    <property type="match status" value="1"/>
</dbReference>
<keyword evidence="5 14" id="KW-0808">Transferase</keyword>
<feature type="transmembrane region" description="Helical" evidence="14">
    <location>
        <begin position="36"/>
        <end position="60"/>
    </location>
</feature>
<dbReference type="AlphaFoldDB" id="A0A520MZ12"/>
<evidence type="ECO:0000256" key="1">
    <source>
        <dbReference type="ARBA" id="ARBA00004651"/>
    </source>
</evidence>
<keyword evidence="8 14" id="KW-0350">Heme biosynthesis</keyword>
<evidence type="ECO:0000256" key="14">
    <source>
        <dbReference type="HAMAP-Rule" id="MF_00154"/>
    </source>
</evidence>
<evidence type="ECO:0000256" key="2">
    <source>
        <dbReference type="ARBA" id="ARBA00004919"/>
    </source>
</evidence>
<evidence type="ECO:0000256" key="3">
    <source>
        <dbReference type="ARBA" id="ARBA00012292"/>
    </source>
</evidence>
<name>A0A520MZ12_9GAMM</name>
<keyword evidence="9 14" id="KW-0472">Membrane</keyword>
<dbReference type="GO" id="GO:0008495">
    <property type="term" value="F:protoheme IX farnesyltransferase activity"/>
    <property type="evidence" value="ECO:0007669"/>
    <property type="project" value="UniProtKB-UniRule"/>
</dbReference>
<evidence type="ECO:0000256" key="8">
    <source>
        <dbReference type="ARBA" id="ARBA00023133"/>
    </source>
</evidence>
<reference evidence="15 16" key="1">
    <citation type="submission" date="2019-02" db="EMBL/GenBank/DDBJ databases">
        <title>Prokaryotic population dynamics and viral predation in marine succession experiment using metagenomics: the confinement effect.</title>
        <authorList>
            <person name="Haro-Moreno J.M."/>
            <person name="Rodriguez-Valera F."/>
            <person name="Lopez-Perez M."/>
        </authorList>
    </citation>
    <scope>NUCLEOTIDE SEQUENCE [LARGE SCALE GENOMIC DNA]</scope>
    <source>
        <strain evidence="15">MED-G159</strain>
    </source>
</reference>
<feature type="transmembrane region" description="Helical" evidence="14">
    <location>
        <begin position="270"/>
        <end position="287"/>
    </location>
</feature>
<dbReference type="InterPro" id="IPR006369">
    <property type="entry name" value="Protohaem_IX_farnesylTrfase"/>
</dbReference>
<evidence type="ECO:0000313" key="16">
    <source>
        <dbReference type="Proteomes" id="UP000315825"/>
    </source>
</evidence>
<comment type="miscellaneous">
    <text evidence="14">Carbon 2 of the heme B porphyrin ring is defined according to the Fischer nomenclature.</text>
</comment>
<evidence type="ECO:0000256" key="10">
    <source>
        <dbReference type="ARBA" id="ARBA00030253"/>
    </source>
</evidence>
<dbReference type="EMBL" id="SHBE01000004">
    <property type="protein sequence ID" value="RZO26416.1"/>
    <property type="molecule type" value="Genomic_DNA"/>
</dbReference>
<feature type="transmembrane region" description="Helical" evidence="14">
    <location>
        <begin position="135"/>
        <end position="154"/>
    </location>
</feature>
<protein>
    <recommendedName>
        <fullName evidence="11 14">Protoheme IX farnesyltransferase</fullName>
        <ecNumber evidence="3 14">2.5.1.141</ecNumber>
    </recommendedName>
    <alternativeName>
        <fullName evidence="12 14">Heme B farnesyltransferase</fullName>
    </alternativeName>
    <alternativeName>
        <fullName evidence="10 14">Heme O synthase</fullName>
    </alternativeName>
</protein>
<evidence type="ECO:0000256" key="6">
    <source>
        <dbReference type="ARBA" id="ARBA00022692"/>
    </source>
</evidence>
<gene>
    <name evidence="14 15" type="primary">cyoE</name>
    <name evidence="15" type="ORF">EVA92_02665</name>
</gene>
<feature type="transmembrane region" description="Helical" evidence="14">
    <location>
        <begin position="209"/>
        <end position="226"/>
    </location>
</feature>
<evidence type="ECO:0000256" key="12">
    <source>
        <dbReference type="ARBA" id="ARBA00042475"/>
    </source>
</evidence>
<dbReference type="InterPro" id="IPR000537">
    <property type="entry name" value="UbiA_prenyltransferase"/>
</dbReference>
<feature type="transmembrane region" description="Helical" evidence="14">
    <location>
        <begin position="81"/>
        <end position="104"/>
    </location>
</feature>
<dbReference type="Proteomes" id="UP000315825">
    <property type="component" value="Unassembled WGS sequence"/>
</dbReference>
<keyword evidence="7 14" id="KW-1133">Transmembrane helix</keyword>
<dbReference type="Pfam" id="PF01040">
    <property type="entry name" value="UbiA"/>
    <property type="match status" value="1"/>
</dbReference>
<dbReference type="InterPro" id="IPR044878">
    <property type="entry name" value="UbiA_sf"/>
</dbReference>
<feature type="transmembrane region" description="Helical" evidence="14">
    <location>
        <begin position="160"/>
        <end position="181"/>
    </location>
</feature>
<dbReference type="EC" id="2.5.1.141" evidence="3 14"/>
<evidence type="ECO:0000256" key="11">
    <source>
        <dbReference type="ARBA" id="ARBA00040810"/>
    </source>
</evidence>
<dbReference type="HAMAP" id="MF_00154">
    <property type="entry name" value="CyoE_CtaB"/>
    <property type="match status" value="1"/>
</dbReference>
<feature type="transmembrane region" description="Helical" evidence="14">
    <location>
        <begin position="110"/>
        <end position="128"/>
    </location>
</feature>
<dbReference type="Gene3D" id="1.10.357.140">
    <property type="entry name" value="UbiA prenyltransferase"/>
    <property type="match status" value="1"/>
</dbReference>
<dbReference type="PANTHER" id="PTHR43448:SF7">
    <property type="entry name" value="4-HYDROXYBENZOATE SOLANESYLTRANSFERASE"/>
    <property type="match status" value="1"/>
</dbReference>
<dbReference type="CDD" id="cd13957">
    <property type="entry name" value="PT_UbiA_Cox10"/>
    <property type="match status" value="1"/>
</dbReference>
<comment type="catalytic activity">
    <reaction evidence="13 14">
        <text>heme b + (2E,6E)-farnesyl diphosphate + H2O = Fe(II)-heme o + diphosphate</text>
        <dbReference type="Rhea" id="RHEA:28070"/>
        <dbReference type="ChEBI" id="CHEBI:15377"/>
        <dbReference type="ChEBI" id="CHEBI:33019"/>
        <dbReference type="ChEBI" id="CHEBI:60344"/>
        <dbReference type="ChEBI" id="CHEBI:60530"/>
        <dbReference type="ChEBI" id="CHEBI:175763"/>
        <dbReference type="EC" id="2.5.1.141"/>
    </reaction>
</comment>
<comment type="similarity">
    <text evidence="14">Belongs to the UbiA prenyltransferase family. Protoheme IX farnesyltransferase subfamily.</text>
</comment>
<comment type="caution">
    <text evidence="15">The sequence shown here is derived from an EMBL/GenBank/DDBJ whole genome shotgun (WGS) entry which is preliminary data.</text>
</comment>